<feature type="domain" description="WRKY" evidence="7">
    <location>
        <begin position="136"/>
        <end position="201"/>
    </location>
</feature>
<evidence type="ECO:0000256" key="3">
    <source>
        <dbReference type="ARBA" id="ARBA00023125"/>
    </source>
</evidence>
<dbReference type="Proteomes" id="UP000823388">
    <property type="component" value="Chromosome 5N"/>
</dbReference>
<name>A0A8T0RUJ1_PANVG</name>
<comment type="caution">
    <text evidence="8">The sequence shown here is derived from an EMBL/GenBank/DDBJ whole genome shotgun (WGS) entry which is preliminary data.</text>
</comment>
<evidence type="ECO:0000256" key="6">
    <source>
        <dbReference type="SAM" id="MobiDB-lite"/>
    </source>
</evidence>
<evidence type="ECO:0000259" key="7">
    <source>
        <dbReference type="PROSITE" id="PS50811"/>
    </source>
</evidence>
<dbReference type="PROSITE" id="PS50811">
    <property type="entry name" value="WRKY"/>
    <property type="match status" value="1"/>
</dbReference>
<organism evidence="8 9">
    <name type="scientific">Panicum virgatum</name>
    <name type="common">Blackwell switchgrass</name>
    <dbReference type="NCBI Taxonomy" id="38727"/>
    <lineage>
        <taxon>Eukaryota</taxon>
        <taxon>Viridiplantae</taxon>
        <taxon>Streptophyta</taxon>
        <taxon>Embryophyta</taxon>
        <taxon>Tracheophyta</taxon>
        <taxon>Spermatophyta</taxon>
        <taxon>Magnoliopsida</taxon>
        <taxon>Liliopsida</taxon>
        <taxon>Poales</taxon>
        <taxon>Poaceae</taxon>
        <taxon>PACMAD clade</taxon>
        <taxon>Panicoideae</taxon>
        <taxon>Panicodae</taxon>
        <taxon>Paniceae</taxon>
        <taxon>Panicinae</taxon>
        <taxon>Panicum</taxon>
        <taxon>Panicum sect. Hiantes</taxon>
    </lineage>
</organism>
<dbReference type="FunFam" id="2.20.25.80:FF:000003">
    <property type="entry name" value="WRKY transcription factor 57"/>
    <property type="match status" value="1"/>
</dbReference>
<feature type="region of interest" description="Disordered" evidence="6">
    <location>
        <begin position="75"/>
        <end position="118"/>
    </location>
</feature>
<dbReference type="OrthoDB" id="695161at2759"/>
<dbReference type="EMBL" id="CM029046">
    <property type="protein sequence ID" value="KAG2589627.1"/>
    <property type="molecule type" value="Genomic_DNA"/>
</dbReference>
<keyword evidence="2" id="KW-0805">Transcription regulation</keyword>
<dbReference type="AlphaFoldDB" id="A0A8T0RUJ1"/>
<keyword evidence="3" id="KW-0238">DNA-binding</keyword>
<dbReference type="Gene3D" id="2.20.25.80">
    <property type="entry name" value="WRKY domain"/>
    <property type="match status" value="1"/>
</dbReference>
<dbReference type="InterPro" id="IPR003657">
    <property type="entry name" value="WRKY_dom"/>
</dbReference>
<evidence type="ECO:0000313" key="8">
    <source>
        <dbReference type="EMBL" id="KAG2589627.1"/>
    </source>
</evidence>
<keyword evidence="4" id="KW-0804">Transcription</keyword>
<evidence type="ECO:0000256" key="2">
    <source>
        <dbReference type="ARBA" id="ARBA00023015"/>
    </source>
</evidence>
<evidence type="ECO:0000313" key="9">
    <source>
        <dbReference type="Proteomes" id="UP000823388"/>
    </source>
</evidence>
<comment type="subcellular location">
    <subcellularLocation>
        <location evidence="1">Nucleus</location>
    </subcellularLocation>
</comment>
<feature type="compositionally biased region" description="Gly residues" evidence="6">
    <location>
        <begin position="104"/>
        <end position="118"/>
    </location>
</feature>
<dbReference type="Pfam" id="PF03106">
    <property type="entry name" value="WRKY"/>
    <property type="match status" value="1"/>
</dbReference>
<keyword evidence="9" id="KW-1185">Reference proteome</keyword>
<dbReference type="SUPFAM" id="SSF118290">
    <property type="entry name" value="WRKY DNA-binding domain"/>
    <property type="match status" value="1"/>
</dbReference>
<dbReference type="InterPro" id="IPR036576">
    <property type="entry name" value="WRKY_dom_sf"/>
</dbReference>
<evidence type="ECO:0000256" key="4">
    <source>
        <dbReference type="ARBA" id="ARBA00023163"/>
    </source>
</evidence>
<dbReference type="PANTHER" id="PTHR31221:SF335">
    <property type="entry name" value="OS01G0584900 PROTEIN"/>
    <property type="match status" value="1"/>
</dbReference>
<proteinExistence type="predicted"/>
<dbReference type="GO" id="GO:0003700">
    <property type="term" value="F:DNA-binding transcription factor activity"/>
    <property type="evidence" value="ECO:0007669"/>
    <property type="project" value="InterPro"/>
</dbReference>
<evidence type="ECO:0000256" key="5">
    <source>
        <dbReference type="ARBA" id="ARBA00023242"/>
    </source>
</evidence>
<protein>
    <recommendedName>
        <fullName evidence="7">WRKY domain-containing protein</fullName>
    </recommendedName>
</protein>
<accession>A0A8T0RUJ1</accession>
<sequence length="224" mass="23805">MSSYESLLSLSPEGYWIGGGEFGGGSDVEAAAAASSFLSFDIGVVYHPPEPAAFQAEEQPAPALVDALQAETDCRASGVAGSSSDGGEPGEQSQTEASALSSEGDGGSGFTTSAGGAGGLPLVPARKKKIAFKTRSDVDVLDDGYRWRKYGKKMVKNSPNPRNYYRCSREGCQVKKRVERARDDARFVITTYDGVHNHPVAPPPRGYQRLLDPPPPPAQAHRVF</sequence>
<gene>
    <name evidence="8" type="ORF">PVAP13_5NG377100</name>
</gene>
<dbReference type="GO" id="GO:0005634">
    <property type="term" value="C:nucleus"/>
    <property type="evidence" value="ECO:0007669"/>
    <property type="project" value="UniProtKB-SubCell"/>
</dbReference>
<feature type="compositionally biased region" description="Polar residues" evidence="6">
    <location>
        <begin position="91"/>
        <end position="101"/>
    </location>
</feature>
<dbReference type="GO" id="GO:0043565">
    <property type="term" value="F:sequence-specific DNA binding"/>
    <property type="evidence" value="ECO:0007669"/>
    <property type="project" value="InterPro"/>
</dbReference>
<reference evidence="8" key="1">
    <citation type="submission" date="2020-05" db="EMBL/GenBank/DDBJ databases">
        <title>WGS assembly of Panicum virgatum.</title>
        <authorList>
            <person name="Lovell J.T."/>
            <person name="Jenkins J."/>
            <person name="Shu S."/>
            <person name="Juenger T.E."/>
            <person name="Schmutz J."/>
        </authorList>
    </citation>
    <scope>NUCLEOTIDE SEQUENCE</scope>
    <source>
        <strain evidence="8">AP13</strain>
    </source>
</reference>
<evidence type="ECO:0000256" key="1">
    <source>
        <dbReference type="ARBA" id="ARBA00004123"/>
    </source>
</evidence>
<dbReference type="PANTHER" id="PTHR31221">
    <property type="entry name" value="WRKY TRANSCRIPTION FACTOR PROTEIN 1-RELATED"/>
    <property type="match status" value="1"/>
</dbReference>
<feature type="compositionally biased region" description="Low complexity" evidence="6">
    <location>
        <begin position="76"/>
        <end position="86"/>
    </location>
</feature>
<keyword evidence="5" id="KW-0539">Nucleus</keyword>
<dbReference type="SMART" id="SM00774">
    <property type="entry name" value="WRKY"/>
    <property type="match status" value="1"/>
</dbReference>
<dbReference type="InterPro" id="IPR044810">
    <property type="entry name" value="WRKY_plant"/>
</dbReference>